<dbReference type="SUPFAM" id="SSF53822">
    <property type="entry name" value="Periplasmic binding protein-like I"/>
    <property type="match status" value="1"/>
</dbReference>
<dbReference type="CDD" id="cd06316">
    <property type="entry name" value="PBP1_ABC_sugar_binding-like"/>
    <property type="match status" value="1"/>
</dbReference>
<evidence type="ECO:0000256" key="4">
    <source>
        <dbReference type="SAM" id="MobiDB-lite"/>
    </source>
</evidence>
<dbReference type="Pfam" id="PF13407">
    <property type="entry name" value="Peripla_BP_4"/>
    <property type="match status" value="1"/>
</dbReference>
<dbReference type="Gene3D" id="3.40.50.2300">
    <property type="match status" value="2"/>
</dbReference>
<evidence type="ECO:0000256" key="5">
    <source>
        <dbReference type="SAM" id="SignalP"/>
    </source>
</evidence>
<feature type="domain" description="Periplasmic binding protein" evidence="6">
    <location>
        <begin position="88"/>
        <end position="341"/>
    </location>
</feature>
<evidence type="ECO:0000256" key="1">
    <source>
        <dbReference type="ARBA" id="ARBA00004196"/>
    </source>
</evidence>
<name>A0AA41XED6_9MICO</name>
<feature type="chain" id="PRO_5041469952" evidence="5">
    <location>
        <begin position="28"/>
        <end position="378"/>
    </location>
</feature>
<evidence type="ECO:0000313" key="8">
    <source>
        <dbReference type="Proteomes" id="UP001165587"/>
    </source>
</evidence>
<protein>
    <submittedName>
        <fullName evidence="7">Substrate-binding domain-containing protein</fullName>
    </submittedName>
</protein>
<dbReference type="InterPro" id="IPR028082">
    <property type="entry name" value="Peripla_BP_I"/>
</dbReference>
<sequence>MKRTTSHGARLMVIGAAAALVLSGCSAGTDSGDGSGSGADGAPSTPAAEPSLEFVGPGGETPGALSELSLTDEETTTVKDGKYTAAFVWHTSSEFVSAVEDGATAEFDELGIEVVASTQASFDSATQANNLQTVLALNPDIIVTTAVDAVSAAATFQPAVDAGVKLVIMTTPPADYTAGDQYVSIVTEDLAAAGKTNAELLGDALGGSGKIAYMFHDADFWFTNQRDESFKAWMAFLYPDIEIVAEEGFADEAKTQEIAAALIARNPDITGIYVPWATAAQGVLSALRDAGRSDVKVVTNDLDATLAADMVADGPVIGMVGNGAIGIGKGLAIAAAYGVLDKEAPELVASEPIAVTKANLDEGWMLDYGTEAPASVTE</sequence>
<keyword evidence="3 5" id="KW-0732">Signal</keyword>
<feature type="signal peptide" evidence="5">
    <location>
        <begin position="1"/>
        <end position="27"/>
    </location>
</feature>
<dbReference type="PANTHER" id="PTHR46847">
    <property type="entry name" value="D-ALLOSE-BINDING PERIPLASMIC PROTEIN-RELATED"/>
    <property type="match status" value="1"/>
</dbReference>
<evidence type="ECO:0000256" key="3">
    <source>
        <dbReference type="ARBA" id="ARBA00022729"/>
    </source>
</evidence>
<dbReference type="PANTHER" id="PTHR46847:SF1">
    <property type="entry name" value="D-ALLOSE-BINDING PERIPLASMIC PROTEIN-RELATED"/>
    <property type="match status" value="1"/>
</dbReference>
<evidence type="ECO:0000256" key="2">
    <source>
        <dbReference type="ARBA" id="ARBA00007639"/>
    </source>
</evidence>
<accession>A0AA41XED6</accession>
<dbReference type="GO" id="GO:0030246">
    <property type="term" value="F:carbohydrate binding"/>
    <property type="evidence" value="ECO:0007669"/>
    <property type="project" value="UniProtKB-ARBA"/>
</dbReference>
<dbReference type="EMBL" id="JANLCK010000002">
    <property type="protein sequence ID" value="MCS5724918.1"/>
    <property type="molecule type" value="Genomic_DNA"/>
</dbReference>
<reference evidence="7" key="1">
    <citation type="submission" date="2022-08" db="EMBL/GenBank/DDBJ databases">
        <authorList>
            <person name="Deng Y."/>
            <person name="Han X.-F."/>
            <person name="Zhang Y.-Q."/>
        </authorList>
    </citation>
    <scope>NUCLEOTIDE SEQUENCE</scope>
    <source>
        <strain evidence="7">CPCC 203407</strain>
    </source>
</reference>
<dbReference type="InterPro" id="IPR025997">
    <property type="entry name" value="SBP_2_dom"/>
</dbReference>
<organism evidence="7 8">
    <name type="scientific">Herbiconiux oxytropis</name>
    <dbReference type="NCBI Taxonomy" id="2970915"/>
    <lineage>
        <taxon>Bacteria</taxon>
        <taxon>Bacillati</taxon>
        <taxon>Actinomycetota</taxon>
        <taxon>Actinomycetes</taxon>
        <taxon>Micrococcales</taxon>
        <taxon>Microbacteriaceae</taxon>
        <taxon>Herbiconiux</taxon>
    </lineage>
</organism>
<dbReference type="Proteomes" id="UP001165587">
    <property type="component" value="Unassembled WGS sequence"/>
</dbReference>
<keyword evidence="8" id="KW-1185">Reference proteome</keyword>
<gene>
    <name evidence="7" type="ORF">N1028_03315</name>
</gene>
<dbReference type="RefSeq" id="WP_259525393.1">
    <property type="nucleotide sequence ID" value="NZ_JANLCK010000002.1"/>
</dbReference>
<comment type="subcellular location">
    <subcellularLocation>
        <location evidence="1">Cell envelope</location>
    </subcellularLocation>
</comment>
<dbReference type="PROSITE" id="PS51257">
    <property type="entry name" value="PROKAR_LIPOPROTEIN"/>
    <property type="match status" value="1"/>
</dbReference>
<proteinExistence type="inferred from homology"/>
<dbReference type="AlphaFoldDB" id="A0AA41XED6"/>
<dbReference type="GO" id="GO:0030313">
    <property type="term" value="C:cell envelope"/>
    <property type="evidence" value="ECO:0007669"/>
    <property type="project" value="UniProtKB-SubCell"/>
</dbReference>
<comment type="caution">
    <text evidence="7">The sequence shown here is derived from an EMBL/GenBank/DDBJ whole genome shotgun (WGS) entry which is preliminary data.</text>
</comment>
<comment type="similarity">
    <text evidence="2">Belongs to the bacterial solute-binding protein 2 family.</text>
</comment>
<feature type="region of interest" description="Disordered" evidence="4">
    <location>
        <begin position="29"/>
        <end position="65"/>
    </location>
</feature>
<evidence type="ECO:0000313" key="7">
    <source>
        <dbReference type="EMBL" id="MCS5724918.1"/>
    </source>
</evidence>
<evidence type="ECO:0000259" key="6">
    <source>
        <dbReference type="Pfam" id="PF13407"/>
    </source>
</evidence>